<dbReference type="Proteomes" id="UP001155820">
    <property type="component" value="Unassembled WGS sequence"/>
</dbReference>
<reference evidence="2" key="1">
    <citation type="submission" date="2019-07" db="EMBL/GenBank/DDBJ databases">
        <title>FDA dAtabase for Regulatory Grade micrObial Sequences (FDA-ARGOS): Supporting development and validation of Infectious Disease Dx tests.</title>
        <authorList>
            <person name="Bachman M."/>
            <person name="Young C."/>
            <person name="Tallon L."/>
            <person name="Sadzewicz L."/>
            <person name="Vavikolanu K."/>
            <person name="Mehta A."/>
            <person name="Aluvathingal J."/>
            <person name="Nadendla S."/>
            <person name="Nandy P."/>
            <person name="Geyer C."/>
            <person name="Yan Y."/>
            <person name="Sichtig H."/>
        </authorList>
    </citation>
    <scope>NUCLEOTIDE SEQUENCE</scope>
    <source>
        <strain evidence="2">FDAARGOS_618</strain>
        <plasmid evidence="2">unnamed3</plasmid>
    </source>
</reference>
<feature type="compositionally biased region" description="Basic and acidic residues" evidence="1">
    <location>
        <begin position="61"/>
        <end position="73"/>
    </location>
</feature>
<organism evidence="2 3">
    <name type="scientific">Agrobacterium pusense</name>
    <dbReference type="NCBI Taxonomy" id="648995"/>
    <lineage>
        <taxon>Bacteria</taxon>
        <taxon>Pseudomonadati</taxon>
        <taxon>Pseudomonadota</taxon>
        <taxon>Alphaproteobacteria</taxon>
        <taxon>Hyphomicrobiales</taxon>
        <taxon>Rhizobiaceae</taxon>
        <taxon>Rhizobium/Agrobacterium group</taxon>
        <taxon>Agrobacterium</taxon>
    </lineage>
</organism>
<evidence type="ECO:0000313" key="3">
    <source>
        <dbReference type="Proteomes" id="UP001155820"/>
    </source>
</evidence>
<protein>
    <submittedName>
        <fullName evidence="2">Uncharacterized protein</fullName>
    </submittedName>
</protein>
<dbReference type="EMBL" id="JABRWM010000003">
    <property type="protein sequence ID" value="NRF18025.1"/>
    <property type="molecule type" value="Genomic_DNA"/>
</dbReference>
<keyword evidence="2" id="KW-0614">Plasmid</keyword>
<sequence length="108" mass="11810">MKSQNPMPFYLVTQTSLIEADDEQAAALKAIEQIRAGTETKVAVKADETTTTYVVVPARPVENREVPDEKEASENQPEPASVEVKAAGNTSLLKRIFLSAKGQPKKLR</sequence>
<geneLocation type="plasmid" evidence="2">
    <name>unnamed3</name>
</geneLocation>
<name>A0AA44IY24_9HYPH</name>
<proteinExistence type="predicted"/>
<comment type="caution">
    <text evidence="2">The sequence shown here is derived from an EMBL/GenBank/DDBJ whole genome shotgun (WGS) entry which is preliminary data.</text>
</comment>
<keyword evidence="3" id="KW-1185">Reference proteome</keyword>
<feature type="region of interest" description="Disordered" evidence="1">
    <location>
        <begin position="61"/>
        <end position="85"/>
    </location>
</feature>
<accession>A0AA44IY24</accession>
<dbReference type="AlphaFoldDB" id="A0AA44IY24"/>
<evidence type="ECO:0000256" key="1">
    <source>
        <dbReference type="SAM" id="MobiDB-lite"/>
    </source>
</evidence>
<gene>
    <name evidence="2" type="ORF">FOB26_02515</name>
</gene>
<evidence type="ECO:0000313" key="2">
    <source>
        <dbReference type="EMBL" id="NRF18025.1"/>
    </source>
</evidence>